<evidence type="ECO:0000259" key="6">
    <source>
        <dbReference type="Pfam" id="PF17781"/>
    </source>
</evidence>
<dbReference type="AlphaFoldDB" id="A0AAV5QI99"/>
<dbReference type="InterPro" id="IPR011989">
    <property type="entry name" value="ARM-like"/>
</dbReference>
<dbReference type="Pfam" id="PF18051">
    <property type="entry name" value="RPN1_C"/>
    <property type="match status" value="1"/>
</dbReference>
<keyword evidence="9" id="KW-1185">Reference proteome</keyword>
<gene>
    <name evidence="8" type="ORF">DASC09_015400</name>
</gene>
<evidence type="ECO:0000313" key="8">
    <source>
        <dbReference type="EMBL" id="GMM34215.1"/>
    </source>
</evidence>
<dbReference type="PANTHER" id="PTHR10943:SF1">
    <property type="entry name" value="26S PROTEASOME NON-ATPASE REGULATORY SUBUNIT 2"/>
    <property type="match status" value="1"/>
</dbReference>
<feature type="compositionally biased region" description="Basic and acidic residues" evidence="5">
    <location>
        <begin position="633"/>
        <end position="653"/>
    </location>
</feature>
<comment type="caution">
    <text evidence="8">The sequence shown here is derived from an EMBL/GenBank/DDBJ whole genome shotgun (WGS) entry which is preliminary data.</text>
</comment>
<evidence type="ECO:0000256" key="4">
    <source>
        <dbReference type="PIRNR" id="PIRNR015965"/>
    </source>
</evidence>
<dbReference type="PANTHER" id="PTHR10943">
    <property type="entry name" value="26S PROTEASOME NON-ATPASE REGULATORY SUBUNIT"/>
    <property type="match status" value="1"/>
</dbReference>
<dbReference type="Pfam" id="PF17781">
    <property type="entry name" value="RPN1_RPN2_N"/>
    <property type="match status" value="1"/>
</dbReference>
<feature type="compositionally biased region" description="Basic and acidic residues" evidence="5">
    <location>
        <begin position="1"/>
        <end position="10"/>
    </location>
</feature>
<dbReference type="RefSeq" id="XP_064851215.1">
    <property type="nucleotide sequence ID" value="XM_064995143.1"/>
</dbReference>
<dbReference type="InterPro" id="IPR016643">
    <property type="entry name" value="26S_Psome_Rpn1"/>
</dbReference>
<name>A0AAV5QI99_9ASCO</name>
<comment type="function">
    <text evidence="4">Acts as a regulatory subunit of the 26 proteasome which is involved in the ATP-dependent degradation of ubiquitinated proteins.</text>
</comment>
<protein>
    <recommendedName>
        <fullName evidence="4">26S proteasome regulatory subunit RPN1</fullName>
    </recommendedName>
</protein>
<evidence type="ECO:0000256" key="1">
    <source>
        <dbReference type="ARBA" id="ARBA00005460"/>
    </source>
</evidence>
<evidence type="ECO:0000259" key="7">
    <source>
        <dbReference type="Pfam" id="PF18051"/>
    </source>
</evidence>
<dbReference type="InterPro" id="IPR002015">
    <property type="entry name" value="Proteasome/cyclosome_rpt"/>
</dbReference>
<dbReference type="EMBL" id="BTFZ01000002">
    <property type="protein sequence ID" value="GMM34215.1"/>
    <property type="molecule type" value="Genomic_DNA"/>
</dbReference>
<dbReference type="Gene3D" id="1.25.10.10">
    <property type="entry name" value="Leucine-rich Repeat Variant"/>
    <property type="match status" value="1"/>
</dbReference>
<feature type="compositionally biased region" description="Basic and acidic residues" evidence="5">
    <location>
        <begin position="17"/>
        <end position="28"/>
    </location>
</feature>
<proteinExistence type="inferred from homology"/>
<feature type="compositionally biased region" description="Acidic residues" evidence="5">
    <location>
        <begin position="603"/>
        <end position="615"/>
    </location>
</feature>
<keyword evidence="3 4" id="KW-0647">Proteasome</keyword>
<dbReference type="InterPro" id="IPR016024">
    <property type="entry name" value="ARM-type_fold"/>
</dbReference>
<sequence length="922" mass="102515">MAPSEKDNKSELATAKPEMKKDSKKKQEVEEELSEEDQQLKDSLEAIVEKLNAPDVASYDSSLDQLKKYLRESTSSMTAIPKPLVFLQPHYTILTELYDKWTDKKLKSKFADILSILGSSNKKMDALKYRLLSSEADTAEWGHEYVRHLALEIGEEYGERLEKTEATDDLLKLALEIVPFFLEHNGEADAVDLLLEIEGIENLPDYVDKNTYSRVCLYMVSCVPLLAPPDDLAFLKTAYKIYLANNELPQALALAIRLDDEKLISNVFTATEDVSVWRQLGFILARQNSSFKHENQDIQEIISNLKLSEYFKYLVKELNLLDPKVPEDYYKSHLENSRFGESASSVDSAKQNLASNFVNAFINLGYSNDKIITEDENKSYIYKTKGSGMLSTTASIGSIYQWDSSDGLQEADKFLYSNEDEIKAGALLAMGIASNGVHDDVEASFVLLKDYVTSQSKYLRVASIIGLGISFAGSQNEAILELLIPVIADQSTSLEIVSIAALSLGHIFVGTSNGEIASTILQVFLERDLSDFSSKWVKLLSLGLGLLYIGCYDSIEEAVETISAIEHPIAQSLQVLVTVCAFAGTGNVLQIQKLLSLCLSKTEDEEKEESDEEKTEEEKSKSSVDDEDVDMVDAEKKDEDEKKDDSEETKKSEFKKDDNLQAYAVLGVAMIAMGEEIGQDMVLRHFGHLMHYGNPVIRRAVPLAMGLVSASDPQMKVYDTLSRYSHDQDIDVAANAIFSMGVVGAGTNNARLSQLLRQLASYYVKSPDCLFNVRLSQGLLHLGKGTLSLNPFNTDRQILSKVNLASLLTTSVLFLNPKDFVLSDSHYLLYYLSSAIHPRMLVTVDEDLNPVKVNVRVGQAVDTVGQAGKPKTITGWVTQETPVLLSYGERAELENDEYISFASALEGIVILKKNPDYVELES</sequence>
<dbReference type="Pfam" id="PF01851">
    <property type="entry name" value="PC_rep"/>
    <property type="match status" value="2"/>
</dbReference>
<dbReference type="GO" id="GO:0005634">
    <property type="term" value="C:nucleus"/>
    <property type="evidence" value="ECO:0007669"/>
    <property type="project" value="TreeGrafter"/>
</dbReference>
<evidence type="ECO:0000313" key="9">
    <source>
        <dbReference type="Proteomes" id="UP001360560"/>
    </source>
</evidence>
<organism evidence="8 9">
    <name type="scientific">Saccharomycopsis crataegensis</name>
    <dbReference type="NCBI Taxonomy" id="43959"/>
    <lineage>
        <taxon>Eukaryota</taxon>
        <taxon>Fungi</taxon>
        <taxon>Dikarya</taxon>
        <taxon>Ascomycota</taxon>
        <taxon>Saccharomycotina</taxon>
        <taxon>Saccharomycetes</taxon>
        <taxon>Saccharomycopsidaceae</taxon>
        <taxon>Saccharomycopsis</taxon>
    </lineage>
</organism>
<evidence type="ECO:0000256" key="2">
    <source>
        <dbReference type="ARBA" id="ARBA00022737"/>
    </source>
</evidence>
<dbReference type="GO" id="GO:0030234">
    <property type="term" value="F:enzyme regulator activity"/>
    <property type="evidence" value="ECO:0007669"/>
    <property type="project" value="UniProtKB-UniRule"/>
</dbReference>
<comment type="similarity">
    <text evidence="1 4">Belongs to the proteasome subunit S2 family.</text>
</comment>
<dbReference type="Proteomes" id="UP001360560">
    <property type="component" value="Unassembled WGS sequence"/>
</dbReference>
<dbReference type="GO" id="GO:0042176">
    <property type="term" value="P:regulation of protein catabolic process"/>
    <property type="evidence" value="ECO:0007669"/>
    <property type="project" value="InterPro"/>
</dbReference>
<feature type="domain" description="RPN1 N-terminal" evidence="6">
    <location>
        <begin position="44"/>
        <end position="335"/>
    </location>
</feature>
<dbReference type="InterPro" id="IPR041433">
    <property type="entry name" value="RPN1_C"/>
</dbReference>
<feature type="domain" description="26S proteasome non-ATPase regulatory subunit RPN1 C-terminal" evidence="7">
    <location>
        <begin position="864"/>
        <end position="917"/>
    </location>
</feature>
<feature type="region of interest" description="Disordered" evidence="5">
    <location>
        <begin position="602"/>
        <end position="653"/>
    </location>
</feature>
<reference evidence="8 9" key="1">
    <citation type="journal article" date="2023" name="Elife">
        <title>Identification of key yeast species and microbe-microbe interactions impacting larval growth of Drosophila in the wild.</title>
        <authorList>
            <person name="Mure A."/>
            <person name="Sugiura Y."/>
            <person name="Maeda R."/>
            <person name="Honda K."/>
            <person name="Sakurai N."/>
            <person name="Takahashi Y."/>
            <person name="Watada M."/>
            <person name="Katoh T."/>
            <person name="Gotoh A."/>
            <person name="Gotoh Y."/>
            <person name="Taniguchi I."/>
            <person name="Nakamura K."/>
            <person name="Hayashi T."/>
            <person name="Katayama T."/>
            <person name="Uemura T."/>
            <person name="Hattori Y."/>
        </authorList>
    </citation>
    <scope>NUCLEOTIDE SEQUENCE [LARGE SCALE GENOMIC DNA]</scope>
    <source>
        <strain evidence="8 9">SC-9</strain>
    </source>
</reference>
<dbReference type="GO" id="GO:0008540">
    <property type="term" value="C:proteasome regulatory particle, base subcomplex"/>
    <property type="evidence" value="ECO:0007669"/>
    <property type="project" value="UniProtKB-UniRule"/>
</dbReference>
<dbReference type="GO" id="GO:0043161">
    <property type="term" value="P:proteasome-mediated ubiquitin-dependent protein catabolic process"/>
    <property type="evidence" value="ECO:0007669"/>
    <property type="project" value="TreeGrafter"/>
</dbReference>
<dbReference type="InterPro" id="IPR040892">
    <property type="entry name" value="RPN1_N"/>
</dbReference>
<accession>A0AAV5QI99</accession>
<evidence type="ECO:0000256" key="3">
    <source>
        <dbReference type="ARBA" id="ARBA00022942"/>
    </source>
</evidence>
<dbReference type="SUPFAM" id="SSF48371">
    <property type="entry name" value="ARM repeat"/>
    <property type="match status" value="1"/>
</dbReference>
<keyword evidence="2" id="KW-0677">Repeat</keyword>
<dbReference type="PIRSF" id="PIRSF015965">
    <property type="entry name" value="26S_Psome_Rpn1"/>
    <property type="match status" value="1"/>
</dbReference>
<dbReference type="GeneID" id="90072194"/>
<evidence type="ECO:0000256" key="5">
    <source>
        <dbReference type="SAM" id="MobiDB-lite"/>
    </source>
</evidence>
<dbReference type="GO" id="GO:0034515">
    <property type="term" value="C:proteasome storage granule"/>
    <property type="evidence" value="ECO:0007669"/>
    <property type="project" value="TreeGrafter"/>
</dbReference>
<feature type="region of interest" description="Disordered" evidence="5">
    <location>
        <begin position="1"/>
        <end position="38"/>
    </location>
</feature>